<accession>A0AAW2YHZ2</accession>
<keyword evidence="1" id="KW-0812">Transmembrane</keyword>
<protein>
    <submittedName>
        <fullName evidence="2">tRNA modification GTPase MnmE</fullName>
    </submittedName>
</protein>
<reference evidence="2 3" key="1">
    <citation type="submission" date="2024-03" db="EMBL/GenBank/DDBJ databases">
        <title>The Acrasis kona genome and developmental transcriptomes reveal deep origins of eukaryotic multicellular pathways.</title>
        <authorList>
            <person name="Sheikh S."/>
            <person name="Fu C.-J."/>
            <person name="Brown M.W."/>
            <person name="Baldauf S.L."/>
        </authorList>
    </citation>
    <scope>NUCLEOTIDE SEQUENCE [LARGE SCALE GENOMIC DNA]</scope>
    <source>
        <strain evidence="2 3">ATCC MYA-3509</strain>
    </source>
</reference>
<evidence type="ECO:0000256" key="1">
    <source>
        <dbReference type="SAM" id="Phobius"/>
    </source>
</evidence>
<dbReference type="EMBL" id="JAOPGA020000009">
    <property type="protein sequence ID" value="KAL0476324.1"/>
    <property type="molecule type" value="Genomic_DNA"/>
</dbReference>
<organism evidence="2 3">
    <name type="scientific">Acrasis kona</name>
    <dbReference type="NCBI Taxonomy" id="1008807"/>
    <lineage>
        <taxon>Eukaryota</taxon>
        <taxon>Discoba</taxon>
        <taxon>Heterolobosea</taxon>
        <taxon>Tetramitia</taxon>
        <taxon>Eutetramitia</taxon>
        <taxon>Acrasidae</taxon>
        <taxon>Acrasis</taxon>
    </lineage>
</organism>
<evidence type="ECO:0000313" key="3">
    <source>
        <dbReference type="Proteomes" id="UP001431209"/>
    </source>
</evidence>
<evidence type="ECO:0000313" key="2">
    <source>
        <dbReference type="EMBL" id="KAL0476324.1"/>
    </source>
</evidence>
<gene>
    <name evidence="2" type="ORF">AKO1_010038</name>
</gene>
<comment type="caution">
    <text evidence="2">The sequence shown here is derived from an EMBL/GenBank/DDBJ whole genome shotgun (WGS) entry which is preliminary data.</text>
</comment>
<dbReference type="Proteomes" id="UP001431209">
    <property type="component" value="Unassembled WGS sequence"/>
</dbReference>
<keyword evidence="1" id="KW-1133">Transmembrane helix</keyword>
<keyword evidence="3" id="KW-1185">Reference proteome</keyword>
<proteinExistence type="predicted"/>
<keyword evidence="1" id="KW-0472">Membrane</keyword>
<name>A0AAW2YHZ2_9EUKA</name>
<dbReference type="AlphaFoldDB" id="A0AAW2YHZ2"/>
<feature type="transmembrane region" description="Helical" evidence="1">
    <location>
        <begin position="20"/>
        <end position="44"/>
    </location>
</feature>
<sequence length="182" mass="20308">MKARANNPLLYYTQSAQHTSTGFTVCWFGGNSAGLVCVLVLRLLGVCFLRSNYNTALILEDKPNKKASLFRMRQAPHIYIEKCIQGKTVAIKKCELFSSGMSRSGRWVTGWILEALMDKPNKKASLFRMRQAPHIYIEKCIQGKTVAIKKCELFLSGMSGSGGEVTLLDIGICLSLCHRLEK</sequence>